<dbReference type="OrthoDB" id="211588at2"/>
<accession>A0A2T3HK80</accession>
<dbReference type="EMBL" id="PYLS01000005">
    <property type="protein sequence ID" value="PST82847.1"/>
    <property type="molecule type" value="Genomic_DNA"/>
</dbReference>
<dbReference type="PANTHER" id="PTHR33321">
    <property type="match status" value="1"/>
</dbReference>
<gene>
    <name evidence="1" type="ORF">C7T94_09415</name>
</gene>
<reference evidence="1 2" key="1">
    <citation type="submission" date="2018-03" db="EMBL/GenBank/DDBJ databases">
        <authorList>
            <person name="Keele B.F."/>
        </authorList>
    </citation>
    <scope>NUCLEOTIDE SEQUENCE [LARGE SCALE GENOMIC DNA]</scope>
    <source>
        <strain evidence="1 2">YL28-9</strain>
    </source>
</reference>
<protein>
    <submittedName>
        <fullName evidence="1">Secretory protein</fullName>
    </submittedName>
</protein>
<proteinExistence type="predicted"/>
<dbReference type="Proteomes" id="UP000240912">
    <property type="component" value="Unassembled WGS sequence"/>
</dbReference>
<organism evidence="1 2">
    <name type="scientific">Pedobacter yulinensis</name>
    <dbReference type="NCBI Taxonomy" id="2126353"/>
    <lineage>
        <taxon>Bacteria</taxon>
        <taxon>Pseudomonadati</taxon>
        <taxon>Bacteroidota</taxon>
        <taxon>Sphingobacteriia</taxon>
        <taxon>Sphingobacteriales</taxon>
        <taxon>Sphingobacteriaceae</taxon>
        <taxon>Pedobacter</taxon>
    </lineage>
</organism>
<keyword evidence="2" id="KW-1185">Reference proteome</keyword>
<dbReference type="Pfam" id="PF04450">
    <property type="entry name" value="BSP"/>
    <property type="match status" value="1"/>
</dbReference>
<evidence type="ECO:0000313" key="2">
    <source>
        <dbReference type="Proteomes" id="UP000240912"/>
    </source>
</evidence>
<dbReference type="PANTHER" id="PTHR33321:SF12">
    <property type="entry name" value="PLANT BASIC SECRETORY PROTEIN (BSP) FAMILY PROTEIN"/>
    <property type="match status" value="1"/>
</dbReference>
<name>A0A2T3HK80_9SPHI</name>
<comment type="caution">
    <text evidence="1">The sequence shown here is derived from an EMBL/GenBank/DDBJ whole genome shotgun (WGS) entry which is preliminary data.</text>
</comment>
<evidence type="ECO:0000313" key="1">
    <source>
        <dbReference type="EMBL" id="PST82847.1"/>
    </source>
</evidence>
<sequence length="240" mass="27795">MKKYTLTAFVFLIVSASLYGQNRKRWEDIDSTGYYQKDIQKKKGYTLVFINTDRDFNPATGKRLQDLFWKVYPQELKRFNKKGRREVTVAVTSEYKGVAAAWNGVIKIDPSWLAKNPEDIDLLTHELMHVAQGYAYESAPVWLTEGIADYARFAFGINNGPSKWSLTPFNEKHSYTNSYRIAARFLVWLEKNKRKDIVDRLNKAAREKTYTPAIWKELAGADLDTLWNEYKTNPAKGMPS</sequence>
<dbReference type="AlphaFoldDB" id="A0A2T3HK80"/>
<dbReference type="InterPro" id="IPR007541">
    <property type="entry name" value="Uncharacterised_BSP"/>
</dbReference>
<dbReference type="RefSeq" id="WP_107215105.1">
    <property type="nucleotide sequence ID" value="NZ_KZ686269.1"/>
</dbReference>